<dbReference type="EMBL" id="BHWB01000023">
    <property type="protein sequence ID" value="GCB37338.1"/>
    <property type="molecule type" value="Genomic_DNA"/>
</dbReference>
<sequence>MGLIYWAVTPKSHDGGINDHSKLKIGLAYMNVAFQCKNGALIRLAGGKLTHSVAQFKANMNKAYSLQYLHFLKKLKKVS</sequence>
<name>A0A401M0P6_9BACE</name>
<dbReference type="AlphaFoldDB" id="A0A401M0P6"/>
<comment type="caution">
    <text evidence="1">The sequence shown here is derived from an EMBL/GenBank/DDBJ whole genome shotgun (WGS) entry which is preliminary data.</text>
</comment>
<keyword evidence="2" id="KW-1185">Reference proteome</keyword>
<proteinExistence type="predicted"/>
<protein>
    <submittedName>
        <fullName evidence="1">Uncharacterized protein</fullName>
    </submittedName>
</protein>
<evidence type="ECO:0000313" key="2">
    <source>
        <dbReference type="Proteomes" id="UP000288079"/>
    </source>
</evidence>
<reference evidence="1 2" key="1">
    <citation type="submission" date="2018-10" db="EMBL/GenBank/DDBJ databases">
        <title>Draft Genome Sequence of Bacteroides sp. KCTC 15687.</title>
        <authorList>
            <person name="Yu S.Y."/>
            <person name="Kim J.S."/>
            <person name="Oh B.S."/>
            <person name="Park S.H."/>
            <person name="Kang S.W."/>
            <person name="Park J.E."/>
            <person name="Choi S.H."/>
            <person name="Han K.I."/>
            <person name="Lee K.C."/>
            <person name="Eom M.K."/>
            <person name="Suh M.K."/>
            <person name="Lee D.H."/>
            <person name="Yoon H."/>
            <person name="Kim B."/>
            <person name="Yang S.J."/>
            <person name="Lee J.S."/>
            <person name="Lee J.H."/>
        </authorList>
    </citation>
    <scope>NUCLEOTIDE SEQUENCE [LARGE SCALE GENOMIC DNA]</scope>
    <source>
        <strain evidence="1 2">KCTC 15687</strain>
    </source>
</reference>
<accession>A0A401M0P6</accession>
<evidence type="ECO:0000313" key="1">
    <source>
        <dbReference type="EMBL" id="GCB37338.1"/>
    </source>
</evidence>
<organism evidence="1 2">
    <name type="scientific">Bacteroides faecalis</name>
    <dbReference type="NCBI Taxonomy" id="2447885"/>
    <lineage>
        <taxon>Bacteria</taxon>
        <taxon>Pseudomonadati</taxon>
        <taxon>Bacteroidota</taxon>
        <taxon>Bacteroidia</taxon>
        <taxon>Bacteroidales</taxon>
        <taxon>Bacteroidaceae</taxon>
        <taxon>Bacteroides</taxon>
    </lineage>
</organism>
<gene>
    <name evidence="1" type="ORF">KGMB02408_42830</name>
</gene>
<dbReference type="Proteomes" id="UP000288079">
    <property type="component" value="Unassembled WGS sequence"/>
</dbReference>